<protein>
    <submittedName>
        <fullName evidence="1">Uncharacterized protein</fullName>
    </submittedName>
</protein>
<accession>A0A9Q0K5V7</accession>
<comment type="caution">
    <text evidence="1">The sequence shown here is derived from an EMBL/GenBank/DDBJ whole genome shotgun (WGS) entry which is preliminary data.</text>
</comment>
<dbReference type="Gene3D" id="1.10.340.70">
    <property type="match status" value="1"/>
</dbReference>
<dbReference type="PANTHER" id="PTHR48475:SF2">
    <property type="entry name" value="RIBONUCLEASE H"/>
    <property type="match status" value="1"/>
</dbReference>
<dbReference type="OrthoDB" id="1430228at2759"/>
<dbReference type="EMBL" id="JAMYWD010000008">
    <property type="protein sequence ID" value="KAJ4963992.1"/>
    <property type="molecule type" value="Genomic_DNA"/>
</dbReference>
<evidence type="ECO:0000313" key="1">
    <source>
        <dbReference type="EMBL" id="KAJ4963992.1"/>
    </source>
</evidence>
<sequence>MSQGSLMSMWNLCPSLSKPTSDFTNPVYIDMLKSASTAPRSVVHQIKSKPSWIDPVLAFLKDNVLPPNSKEARSTNASKVVHYYLYDRLLYKKYFTQPLLKCLRLSKAWEAMKEVHDGIYESHISRRAMHYNVLRRGNFCPNMPKSGVDDAQKCENGQRHANT</sequence>
<name>A0A9Q0K5V7_9MAGN</name>
<dbReference type="Proteomes" id="UP001141806">
    <property type="component" value="Unassembled WGS sequence"/>
</dbReference>
<keyword evidence="2" id="KW-1185">Reference proteome</keyword>
<organism evidence="1 2">
    <name type="scientific">Protea cynaroides</name>
    <dbReference type="NCBI Taxonomy" id="273540"/>
    <lineage>
        <taxon>Eukaryota</taxon>
        <taxon>Viridiplantae</taxon>
        <taxon>Streptophyta</taxon>
        <taxon>Embryophyta</taxon>
        <taxon>Tracheophyta</taxon>
        <taxon>Spermatophyta</taxon>
        <taxon>Magnoliopsida</taxon>
        <taxon>Proteales</taxon>
        <taxon>Proteaceae</taxon>
        <taxon>Protea</taxon>
    </lineage>
</organism>
<evidence type="ECO:0000313" key="2">
    <source>
        <dbReference type="Proteomes" id="UP001141806"/>
    </source>
</evidence>
<gene>
    <name evidence="1" type="ORF">NE237_023931</name>
</gene>
<dbReference type="AlphaFoldDB" id="A0A9Q0K5V7"/>
<dbReference type="PANTHER" id="PTHR48475">
    <property type="entry name" value="RIBONUCLEASE H"/>
    <property type="match status" value="1"/>
</dbReference>
<reference evidence="1" key="1">
    <citation type="journal article" date="2023" name="Plant J.">
        <title>The genome of the king protea, Protea cynaroides.</title>
        <authorList>
            <person name="Chang J."/>
            <person name="Duong T.A."/>
            <person name="Schoeman C."/>
            <person name="Ma X."/>
            <person name="Roodt D."/>
            <person name="Barker N."/>
            <person name="Li Z."/>
            <person name="Van de Peer Y."/>
            <person name="Mizrachi E."/>
        </authorList>
    </citation>
    <scope>NUCLEOTIDE SEQUENCE</scope>
    <source>
        <tissue evidence="1">Young leaves</tissue>
    </source>
</reference>
<proteinExistence type="predicted"/>